<dbReference type="EMBL" id="CM029037">
    <property type="protein sequence ID" value="KAG2658070.1"/>
    <property type="molecule type" value="Genomic_DNA"/>
</dbReference>
<proteinExistence type="predicted"/>
<sequence length="150" mass="16475">MVTLLDKNQRTLSGYPCERLRGCDPGRCITHPRRHDARRSRVLAGATSPPATVVVAKPRRPTTSTPAISVGCRPLPRRRRHVATLGAPDPPPPPRSGASSASRWSHTLPLPAWAGRARRGAERTRDGRGVLLFLLAEPPYGSIRADFYCW</sequence>
<feature type="region of interest" description="Disordered" evidence="1">
    <location>
        <begin position="82"/>
        <end position="104"/>
    </location>
</feature>
<protein>
    <submittedName>
        <fullName evidence="2">Uncharacterized protein</fullName>
    </submittedName>
</protein>
<evidence type="ECO:0000313" key="3">
    <source>
        <dbReference type="Proteomes" id="UP000823388"/>
    </source>
</evidence>
<feature type="compositionally biased region" description="Basic residues" evidence="1">
    <location>
        <begin position="30"/>
        <end position="41"/>
    </location>
</feature>
<comment type="caution">
    <text evidence="2">The sequence shown here is derived from an EMBL/GenBank/DDBJ whole genome shotgun (WGS) entry which is preliminary data.</text>
</comment>
<evidence type="ECO:0000256" key="1">
    <source>
        <dbReference type="SAM" id="MobiDB-lite"/>
    </source>
</evidence>
<reference evidence="2" key="1">
    <citation type="submission" date="2020-05" db="EMBL/GenBank/DDBJ databases">
        <title>WGS assembly of Panicum virgatum.</title>
        <authorList>
            <person name="Lovell J.T."/>
            <person name="Jenkins J."/>
            <person name="Shu S."/>
            <person name="Juenger T.E."/>
            <person name="Schmutz J."/>
        </authorList>
    </citation>
    <scope>NUCLEOTIDE SEQUENCE</scope>
    <source>
        <strain evidence="2">AP13</strain>
    </source>
</reference>
<accession>A0A8T0XDE8</accession>
<dbReference type="Proteomes" id="UP000823388">
    <property type="component" value="Chromosome 1K"/>
</dbReference>
<keyword evidence="3" id="KW-1185">Reference proteome</keyword>
<name>A0A8T0XDE8_PANVG</name>
<dbReference type="AlphaFoldDB" id="A0A8T0XDE8"/>
<feature type="region of interest" description="Disordered" evidence="1">
    <location>
        <begin position="26"/>
        <end position="51"/>
    </location>
</feature>
<organism evidence="2 3">
    <name type="scientific">Panicum virgatum</name>
    <name type="common">Blackwell switchgrass</name>
    <dbReference type="NCBI Taxonomy" id="38727"/>
    <lineage>
        <taxon>Eukaryota</taxon>
        <taxon>Viridiplantae</taxon>
        <taxon>Streptophyta</taxon>
        <taxon>Embryophyta</taxon>
        <taxon>Tracheophyta</taxon>
        <taxon>Spermatophyta</taxon>
        <taxon>Magnoliopsida</taxon>
        <taxon>Liliopsida</taxon>
        <taxon>Poales</taxon>
        <taxon>Poaceae</taxon>
        <taxon>PACMAD clade</taxon>
        <taxon>Panicoideae</taxon>
        <taxon>Panicodae</taxon>
        <taxon>Paniceae</taxon>
        <taxon>Panicinae</taxon>
        <taxon>Panicum</taxon>
        <taxon>Panicum sect. Hiantes</taxon>
    </lineage>
</organism>
<gene>
    <name evidence="2" type="ORF">PVAP13_1KG275320</name>
</gene>
<evidence type="ECO:0000313" key="2">
    <source>
        <dbReference type="EMBL" id="KAG2658070.1"/>
    </source>
</evidence>